<name>A0A2P5KDY4_9BURK</name>
<evidence type="ECO:0000313" key="1">
    <source>
        <dbReference type="EMBL" id="PPB84917.1"/>
    </source>
</evidence>
<keyword evidence="2" id="KW-1185">Reference proteome</keyword>
<organism evidence="1 2">
    <name type="scientific">Mycetohabitans endofungorum</name>
    <dbReference type="NCBI Taxonomy" id="417203"/>
    <lineage>
        <taxon>Bacteria</taxon>
        <taxon>Pseudomonadati</taxon>
        <taxon>Pseudomonadota</taxon>
        <taxon>Betaproteobacteria</taxon>
        <taxon>Burkholderiales</taxon>
        <taxon>Burkholderiaceae</taxon>
        <taxon>Mycetohabitans</taxon>
    </lineage>
</organism>
<proteinExistence type="predicted"/>
<dbReference type="AlphaFoldDB" id="A0A2P5KDY4"/>
<comment type="caution">
    <text evidence="1">The sequence shown here is derived from an EMBL/GenBank/DDBJ whole genome shotgun (WGS) entry which is preliminary data.</text>
</comment>
<dbReference type="Proteomes" id="UP000243096">
    <property type="component" value="Unassembled WGS sequence"/>
</dbReference>
<reference evidence="1 2" key="1">
    <citation type="submission" date="2018-01" db="EMBL/GenBank/DDBJ databases">
        <title>Genomic Encyclopedia of Type Strains, Phase III (KMG-III): the genomes of soil and plant-associated and newly described type strains.</title>
        <authorList>
            <person name="Whitman W."/>
        </authorList>
    </citation>
    <scope>NUCLEOTIDE SEQUENCE [LARGE SCALE GENOMIC DNA]</scope>
    <source>
        <strain evidence="1 2">HKI456</strain>
    </source>
</reference>
<dbReference type="EMBL" id="PRDW01000002">
    <property type="protein sequence ID" value="PPB84917.1"/>
    <property type="molecule type" value="Genomic_DNA"/>
</dbReference>
<gene>
    <name evidence="1" type="ORF">B0O95_102319</name>
</gene>
<protein>
    <submittedName>
        <fullName evidence="1">Uncharacterized protein</fullName>
    </submittedName>
</protein>
<evidence type="ECO:0000313" key="2">
    <source>
        <dbReference type="Proteomes" id="UP000243096"/>
    </source>
</evidence>
<sequence>MHTGFFLSQFHSYRIEPRQGTVFPKSMVIPLVSGYATFGSSSYVVGRPVEPLCGHVTKRCRARVLSDAARLGN</sequence>
<accession>A0A2P5KDY4</accession>